<evidence type="ECO:0000259" key="3">
    <source>
        <dbReference type="Pfam" id="PF00535"/>
    </source>
</evidence>
<dbReference type="GO" id="GO:0016758">
    <property type="term" value="F:hexosyltransferase activity"/>
    <property type="evidence" value="ECO:0007669"/>
    <property type="project" value="UniProtKB-ARBA"/>
</dbReference>
<keyword evidence="2 4" id="KW-0808">Transferase</keyword>
<organism evidence="4 5">
    <name type="scientific">Bacteroides faecichinchillae</name>
    <dbReference type="NCBI Taxonomy" id="871325"/>
    <lineage>
        <taxon>Bacteria</taxon>
        <taxon>Pseudomonadati</taxon>
        <taxon>Bacteroidota</taxon>
        <taxon>Bacteroidia</taxon>
        <taxon>Bacteroidales</taxon>
        <taxon>Bacteroidaceae</taxon>
        <taxon>Bacteroides</taxon>
    </lineage>
</organism>
<dbReference type="PANTHER" id="PTHR22916:SF51">
    <property type="entry name" value="GLYCOSYLTRANSFERASE EPSH-RELATED"/>
    <property type="match status" value="1"/>
</dbReference>
<dbReference type="PANTHER" id="PTHR22916">
    <property type="entry name" value="GLYCOSYLTRANSFERASE"/>
    <property type="match status" value="1"/>
</dbReference>
<keyword evidence="1" id="KW-0328">Glycosyltransferase</keyword>
<evidence type="ECO:0000313" key="4">
    <source>
        <dbReference type="EMBL" id="SHF09420.1"/>
    </source>
</evidence>
<gene>
    <name evidence="4" type="ORF">SAMN05444349_11145</name>
</gene>
<evidence type="ECO:0000256" key="2">
    <source>
        <dbReference type="ARBA" id="ARBA00022679"/>
    </source>
</evidence>
<protein>
    <submittedName>
        <fullName evidence="4">Glycosyltransferase involved in cell wall bisynthesis</fullName>
    </submittedName>
</protein>
<dbReference type="AlphaFoldDB" id="A0A1M4YUH1"/>
<dbReference type="Gene3D" id="3.90.550.10">
    <property type="entry name" value="Spore Coat Polysaccharide Biosynthesis Protein SpsA, Chain A"/>
    <property type="match status" value="1"/>
</dbReference>
<dbReference type="CDD" id="cd00761">
    <property type="entry name" value="Glyco_tranf_GTA_type"/>
    <property type="match status" value="1"/>
</dbReference>
<evidence type="ECO:0000256" key="1">
    <source>
        <dbReference type="ARBA" id="ARBA00022676"/>
    </source>
</evidence>
<dbReference type="InterPro" id="IPR001173">
    <property type="entry name" value="Glyco_trans_2-like"/>
</dbReference>
<name>A0A1M4YUH1_9BACE</name>
<keyword evidence="5" id="KW-1185">Reference proteome</keyword>
<feature type="domain" description="Glycosyltransferase 2-like" evidence="3">
    <location>
        <begin position="6"/>
        <end position="139"/>
    </location>
</feature>
<dbReference type="Pfam" id="PF00535">
    <property type="entry name" value="Glycos_transf_2"/>
    <property type="match status" value="1"/>
</dbReference>
<sequence>MPPPITIIVAVYRAEAYFHYCMQSLLNQTFRDFEILLIDDGSPDNSGRICDEYAKKDARIRVFHKENGGVSSARQCGIDNAFGEYTIHVDPDDWIEPDMLEKLYKRAQKDNADMVFCDFYLEYKDKTKYENQQPSGLSNRSILFDLLVYYKQRVSLCNRLIRLSCYRNHGIYFPQELKYGEDNCVLIRLICQMKTISYLPQAYYHYNLYSNLNSLTRREKKDIVAVRTTRFNYYKDDLYQTSPKLYNACLSATAYEFFADNLFSASEYKEKYRNKIILFLCSPISIKMKSFIIFSALGYKDIAYRIYNKLKRIFPNKNKLSKLEDI</sequence>
<dbReference type="OrthoDB" id="1114838at2"/>
<dbReference type="Proteomes" id="UP000184436">
    <property type="component" value="Unassembled WGS sequence"/>
</dbReference>
<dbReference type="STRING" id="871325.SAMN05444349_11145"/>
<dbReference type="SUPFAM" id="SSF53448">
    <property type="entry name" value="Nucleotide-diphospho-sugar transferases"/>
    <property type="match status" value="1"/>
</dbReference>
<dbReference type="InterPro" id="IPR029044">
    <property type="entry name" value="Nucleotide-diphossugar_trans"/>
</dbReference>
<dbReference type="RefSeq" id="WP_004295187.1">
    <property type="nucleotide sequence ID" value="NZ_FQVD01000011.1"/>
</dbReference>
<reference evidence="4 5" key="1">
    <citation type="submission" date="2016-11" db="EMBL/GenBank/DDBJ databases">
        <authorList>
            <person name="Jaros S."/>
            <person name="Januszkiewicz K."/>
            <person name="Wedrychowicz H."/>
        </authorList>
    </citation>
    <scope>NUCLEOTIDE SEQUENCE [LARGE SCALE GENOMIC DNA]</scope>
    <source>
        <strain evidence="4 5">DSM 26883</strain>
    </source>
</reference>
<dbReference type="EMBL" id="FQVD01000011">
    <property type="protein sequence ID" value="SHF09420.1"/>
    <property type="molecule type" value="Genomic_DNA"/>
</dbReference>
<accession>A0A1M4YUH1</accession>
<evidence type="ECO:0000313" key="5">
    <source>
        <dbReference type="Proteomes" id="UP000184436"/>
    </source>
</evidence>
<proteinExistence type="predicted"/>